<reference evidence="2" key="1">
    <citation type="journal article" date="2019" name="Int. J. Syst. Evol. Microbiol.">
        <title>The Global Catalogue of Microorganisms (GCM) 10K type strain sequencing project: providing services to taxonomists for standard genome sequencing and annotation.</title>
        <authorList>
            <consortium name="The Broad Institute Genomics Platform"/>
            <consortium name="The Broad Institute Genome Sequencing Center for Infectious Disease"/>
            <person name="Wu L."/>
            <person name="Ma J."/>
        </authorList>
    </citation>
    <scope>NUCLEOTIDE SEQUENCE [LARGE SCALE GENOMIC DNA]</scope>
    <source>
        <strain evidence="2">KCTC 22209</strain>
    </source>
</reference>
<gene>
    <name evidence="1" type="ORF">ACFS6I_11105</name>
</gene>
<protein>
    <recommendedName>
        <fullName evidence="3">Transposase</fullName>
    </recommendedName>
</protein>
<keyword evidence="2" id="KW-1185">Reference proteome</keyword>
<evidence type="ECO:0000313" key="2">
    <source>
        <dbReference type="Proteomes" id="UP001597509"/>
    </source>
</evidence>
<organism evidence="1 2">
    <name type="scientific">Sphingobacterium anhuiense</name>
    <dbReference type="NCBI Taxonomy" id="493780"/>
    <lineage>
        <taxon>Bacteria</taxon>
        <taxon>Pseudomonadati</taxon>
        <taxon>Bacteroidota</taxon>
        <taxon>Sphingobacteriia</taxon>
        <taxon>Sphingobacteriales</taxon>
        <taxon>Sphingobacteriaceae</taxon>
        <taxon>Sphingobacterium</taxon>
    </lineage>
</organism>
<name>A0ABW5YWY1_9SPHI</name>
<evidence type="ECO:0000313" key="1">
    <source>
        <dbReference type="EMBL" id="MFD2904476.1"/>
    </source>
</evidence>
<dbReference type="Proteomes" id="UP001597509">
    <property type="component" value="Unassembled WGS sequence"/>
</dbReference>
<sequence length="47" mass="5490">MLKLIGMKKENEQLAGCIEYLEKKVKYSFKDFNPHQLNIKTGVLFSD</sequence>
<evidence type="ECO:0008006" key="3">
    <source>
        <dbReference type="Google" id="ProtNLM"/>
    </source>
</evidence>
<dbReference type="RefSeq" id="WP_380920487.1">
    <property type="nucleotide sequence ID" value="NZ_JBHUPE010000004.1"/>
</dbReference>
<accession>A0ABW5YWY1</accession>
<comment type="caution">
    <text evidence="1">The sequence shown here is derived from an EMBL/GenBank/DDBJ whole genome shotgun (WGS) entry which is preliminary data.</text>
</comment>
<dbReference type="EMBL" id="JBHUPE010000004">
    <property type="protein sequence ID" value="MFD2904476.1"/>
    <property type="molecule type" value="Genomic_DNA"/>
</dbReference>
<proteinExistence type="predicted"/>